<organism evidence="1 2">
    <name type="scientific">Spirosoma liriopis</name>
    <dbReference type="NCBI Taxonomy" id="2937440"/>
    <lineage>
        <taxon>Bacteria</taxon>
        <taxon>Pseudomonadati</taxon>
        <taxon>Bacteroidota</taxon>
        <taxon>Cytophagia</taxon>
        <taxon>Cytophagales</taxon>
        <taxon>Cytophagaceae</taxon>
        <taxon>Spirosoma</taxon>
    </lineage>
</organism>
<proteinExistence type="predicted"/>
<dbReference type="RefSeq" id="WP_232559484.1">
    <property type="nucleotide sequence ID" value="NZ_JALPRF010000001.1"/>
</dbReference>
<dbReference type="EMBL" id="JALPRF010000001">
    <property type="protein sequence ID" value="MCK8490912.1"/>
    <property type="molecule type" value="Genomic_DNA"/>
</dbReference>
<comment type="caution">
    <text evidence="1">The sequence shown here is derived from an EMBL/GenBank/DDBJ whole genome shotgun (WGS) entry which is preliminary data.</text>
</comment>
<accession>A0ABT0HG92</accession>
<evidence type="ECO:0000313" key="1">
    <source>
        <dbReference type="EMBL" id="MCK8490912.1"/>
    </source>
</evidence>
<evidence type="ECO:0000313" key="2">
    <source>
        <dbReference type="Proteomes" id="UP001202180"/>
    </source>
</evidence>
<keyword evidence="2" id="KW-1185">Reference proteome</keyword>
<sequence>MDTQDTIKYKYEALKAASVSQDLGTINDLVVDILSLLHKEWSSVAGIQKDTFEEAYCQVDNTFAAHKKTKQDTSNSSYLNEIGLQIGRDLYPVLSSPTRRSPVKNKYTIS</sequence>
<name>A0ABT0HG92_9BACT</name>
<gene>
    <name evidence="1" type="ORF">M0L20_03550</name>
</gene>
<reference evidence="1 2" key="1">
    <citation type="submission" date="2022-04" db="EMBL/GenBank/DDBJ databases">
        <title>Spirosoma sp. strain RP8 genome sequencing and assembly.</title>
        <authorList>
            <person name="Jung Y."/>
        </authorList>
    </citation>
    <scope>NUCLEOTIDE SEQUENCE [LARGE SCALE GENOMIC DNA]</scope>
    <source>
        <strain evidence="1 2">RP8</strain>
    </source>
</reference>
<protein>
    <submittedName>
        <fullName evidence="1">Uncharacterized protein</fullName>
    </submittedName>
</protein>
<dbReference type="Proteomes" id="UP001202180">
    <property type="component" value="Unassembled WGS sequence"/>
</dbReference>